<proteinExistence type="predicted"/>
<dbReference type="EMBL" id="CAJFCJ010000014">
    <property type="protein sequence ID" value="CAD5121186.1"/>
    <property type="molecule type" value="Genomic_DNA"/>
</dbReference>
<dbReference type="GO" id="GO:0016192">
    <property type="term" value="P:vesicle-mediated transport"/>
    <property type="evidence" value="ECO:0007669"/>
    <property type="project" value="UniProtKB-ARBA"/>
</dbReference>
<name>A0A7I8VY69_9ANNE</name>
<comment type="caution">
    <text evidence="9">The sequence shown here is derived from an EMBL/GenBank/DDBJ whole genome shotgun (WGS) entry which is preliminary data.</text>
</comment>
<dbReference type="InterPro" id="IPR023415">
    <property type="entry name" value="LDLR_class-A_CS"/>
</dbReference>
<dbReference type="PROSITE" id="PS50068">
    <property type="entry name" value="LDLRA_2"/>
    <property type="match status" value="1"/>
</dbReference>
<dbReference type="GO" id="GO:0012505">
    <property type="term" value="C:endomembrane system"/>
    <property type="evidence" value="ECO:0007669"/>
    <property type="project" value="UniProtKB-SubCell"/>
</dbReference>
<dbReference type="InterPro" id="IPR036055">
    <property type="entry name" value="LDL_receptor-like_sf"/>
</dbReference>
<organism evidence="9 10">
    <name type="scientific">Dimorphilus gyrociliatus</name>
    <dbReference type="NCBI Taxonomy" id="2664684"/>
    <lineage>
        <taxon>Eukaryota</taxon>
        <taxon>Metazoa</taxon>
        <taxon>Spiralia</taxon>
        <taxon>Lophotrochozoa</taxon>
        <taxon>Annelida</taxon>
        <taxon>Polychaeta</taxon>
        <taxon>Polychaeta incertae sedis</taxon>
        <taxon>Dinophilidae</taxon>
        <taxon>Dimorphilus</taxon>
    </lineage>
</organism>
<evidence type="ECO:0000256" key="8">
    <source>
        <dbReference type="PROSITE-ProRule" id="PRU00124"/>
    </source>
</evidence>
<keyword evidence="7 8" id="KW-1015">Disulfide bond</keyword>
<keyword evidence="10" id="KW-1185">Reference proteome</keyword>
<dbReference type="PANTHER" id="PTHR24270:SF62">
    <property type="entry name" value="LOW-DENSITY LIPOPROTEIN RECEPTOR-RELATED PROTEIN 2"/>
    <property type="match status" value="1"/>
</dbReference>
<feature type="disulfide bond" evidence="8">
    <location>
        <begin position="153"/>
        <end position="168"/>
    </location>
</feature>
<dbReference type="Pfam" id="PF00057">
    <property type="entry name" value="Ldl_recept_a"/>
    <property type="match status" value="2"/>
</dbReference>
<accession>A0A7I8VY69</accession>
<evidence type="ECO:0000256" key="4">
    <source>
        <dbReference type="ARBA" id="ARBA00022737"/>
    </source>
</evidence>
<comment type="subcellular location">
    <subcellularLocation>
        <location evidence="2">Endomembrane system</location>
    </subcellularLocation>
    <subcellularLocation>
        <location evidence="1">Membrane</location>
        <topology evidence="1">Single-pass membrane protein</topology>
    </subcellularLocation>
</comment>
<dbReference type="PANTHER" id="PTHR24270">
    <property type="entry name" value="LOW-DENSITY LIPOPROTEIN RECEPTOR-RELATED"/>
    <property type="match status" value="1"/>
</dbReference>
<evidence type="ECO:0000256" key="1">
    <source>
        <dbReference type="ARBA" id="ARBA00004167"/>
    </source>
</evidence>
<evidence type="ECO:0000256" key="7">
    <source>
        <dbReference type="ARBA" id="ARBA00023157"/>
    </source>
</evidence>
<dbReference type="Gene3D" id="4.10.400.10">
    <property type="entry name" value="Low-density Lipoprotein Receptor"/>
    <property type="match status" value="2"/>
</dbReference>
<dbReference type="GO" id="GO:0005886">
    <property type="term" value="C:plasma membrane"/>
    <property type="evidence" value="ECO:0007669"/>
    <property type="project" value="TreeGrafter"/>
</dbReference>
<keyword evidence="4" id="KW-0677">Repeat</keyword>
<comment type="caution">
    <text evidence="8">Lacks conserved residue(s) required for the propagation of feature annotation.</text>
</comment>
<keyword evidence="6" id="KW-0472">Membrane</keyword>
<evidence type="ECO:0000313" key="9">
    <source>
        <dbReference type="EMBL" id="CAD5121186.1"/>
    </source>
</evidence>
<dbReference type="InterPro" id="IPR050685">
    <property type="entry name" value="LDLR"/>
</dbReference>
<dbReference type="OrthoDB" id="10013209at2759"/>
<sequence length="207" mass="24090">MDISTEELAIISSEEKSTYVSELTVKKNLRGQTVRVYSSGIDSQIPIFHPYKERVNYLQDDPDSFDDDFWRSTNEMDCFYGFGYTKYFHTLKFYTIGCDIANHIFFFCQELIGWADVLTMKDLLALPKYERICPNNTFMCNSSEICINNIYICDAVVDCPMGEDEENCPEHFIYFECSSTQKISHQLVCNHVNDCENWLDEAYCGET</sequence>
<evidence type="ECO:0000256" key="5">
    <source>
        <dbReference type="ARBA" id="ARBA00022989"/>
    </source>
</evidence>
<keyword evidence="3" id="KW-0812">Transmembrane</keyword>
<evidence type="ECO:0000256" key="2">
    <source>
        <dbReference type="ARBA" id="ARBA00004308"/>
    </source>
</evidence>
<dbReference type="Proteomes" id="UP000549394">
    <property type="component" value="Unassembled WGS sequence"/>
</dbReference>
<dbReference type="InterPro" id="IPR002172">
    <property type="entry name" value="LDrepeatLR_classA_rpt"/>
</dbReference>
<dbReference type="AlphaFoldDB" id="A0A7I8VY69"/>
<evidence type="ECO:0000256" key="6">
    <source>
        <dbReference type="ARBA" id="ARBA00023136"/>
    </source>
</evidence>
<dbReference type="CDD" id="cd00112">
    <property type="entry name" value="LDLa"/>
    <property type="match status" value="2"/>
</dbReference>
<keyword evidence="5" id="KW-1133">Transmembrane helix</keyword>
<dbReference type="SUPFAM" id="SSF57424">
    <property type="entry name" value="LDL receptor-like module"/>
    <property type="match status" value="2"/>
</dbReference>
<gene>
    <name evidence="9" type="ORF">DGYR_LOCUS9172</name>
</gene>
<dbReference type="SMART" id="SM00192">
    <property type="entry name" value="LDLa"/>
    <property type="match status" value="2"/>
</dbReference>
<protein>
    <submittedName>
        <fullName evidence="9">DgyrCDS9721</fullName>
    </submittedName>
</protein>
<dbReference type="PROSITE" id="PS01209">
    <property type="entry name" value="LDLRA_1"/>
    <property type="match status" value="1"/>
</dbReference>
<reference evidence="9 10" key="1">
    <citation type="submission" date="2020-08" db="EMBL/GenBank/DDBJ databases">
        <authorList>
            <person name="Hejnol A."/>
        </authorList>
    </citation>
    <scope>NUCLEOTIDE SEQUENCE [LARGE SCALE GENOMIC DNA]</scope>
</reference>
<evidence type="ECO:0000256" key="3">
    <source>
        <dbReference type="ARBA" id="ARBA00022692"/>
    </source>
</evidence>
<evidence type="ECO:0000313" key="10">
    <source>
        <dbReference type="Proteomes" id="UP000549394"/>
    </source>
</evidence>